<dbReference type="Gene3D" id="2.130.10.10">
    <property type="entry name" value="YVTN repeat-like/Quinoprotein amine dehydrogenase"/>
    <property type="match status" value="1"/>
</dbReference>
<evidence type="ECO:0000256" key="3">
    <source>
        <dbReference type="ARBA" id="ARBA00022448"/>
    </source>
</evidence>
<keyword evidence="14" id="KW-1185">Reference proteome</keyword>
<feature type="repeat" description="WD" evidence="11">
    <location>
        <begin position="280"/>
        <end position="312"/>
    </location>
</feature>
<evidence type="ECO:0000256" key="9">
    <source>
        <dbReference type="ARBA" id="ARBA00023132"/>
    </source>
</evidence>
<name>A0A899G0K6_9ASCO</name>
<dbReference type="PANTHER" id="PTHR11024:SF3">
    <property type="entry name" value="NUCLEOPORIN SEH1"/>
    <property type="match status" value="1"/>
</dbReference>
<evidence type="ECO:0000256" key="10">
    <source>
        <dbReference type="ARBA" id="ARBA00023242"/>
    </source>
</evidence>
<reference evidence="13" key="1">
    <citation type="submission" date="2020-06" db="EMBL/GenBank/DDBJ databases">
        <title>Genomes of multiple members of Pneumocystis genus reveal paths to human pathogen Pneumocystis jirovecii.</title>
        <authorList>
            <person name="Cisse O.H."/>
            <person name="Ma L."/>
            <person name="Dekker J."/>
            <person name="Khil P."/>
            <person name="Jo J."/>
            <person name="Brenchley J."/>
            <person name="Blair R."/>
            <person name="Pahar B."/>
            <person name="Chabe M."/>
            <person name="Van Rompay K.A."/>
            <person name="Keesler R."/>
            <person name="Sukura A."/>
            <person name="Hirsch V."/>
            <person name="Kutty G."/>
            <person name="Liu Y."/>
            <person name="Peng L."/>
            <person name="Chen J."/>
            <person name="Song J."/>
            <person name="Weissenbacher-Lang C."/>
            <person name="Xu J."/>
            <person name="Upham N.S."/>
            <person name="Stajich J.E."/>
            <person name="Cuomo C.A."/>
            <person name="Cushion M.T."/>
            <person name="Kovacs J.A."/>
        </authorList>
    </citation>
    <scope>NUCLEOTIDE SEQUENCE</scope>
    <source>
        <strain evidence="13">2A</strain>
    </source>
</reference>
<evidence type="ECO:0000256" key="7">
    <source>
        <dbReference type="ARBA" id="ARBA00022927"/>
    </source>
</evidence>
<dbReference type="Pfam" id="PF12894">
    <property type="entry name" value="ANAPC4_WD40"/>
    <property type="match status" value="1"/>
</dbReference>
<dbReference type="PANTHER" id="PTHR11024">
    <property type="entry name" value="NUCLEAR PORE COMPLEX PROTEIN SEC13 / SEH1 FAMILY MEMBER"/>
    <property type="match status" value="1"/>
</dbReference>
<dbReference type="InterPro" id="IPR015943">
    <property type="entry name" value="WD40/YVTN_repeat-like_dom_sf"/>
</dbReference>
<evidence type="ECO:0000256" key="2">
    <source>
        <dbReference type="ARBA" id="ARBA00010102"/>
    </source>
</evidence>
<evidence type="ECO:0000259" key="12">
    <source>
        <dbReference type="Pfam" id="PF12894"/>
    </source>
</evidence>
<dbReference type="InterPro" id="IPR037363">
    <property type="entry name" value="Sec13/Seh1_fam"/>
</dbReference>
<dbReference type="Pfam" id="PF00400">
    <property type="entry name" value="WD40"/>
    <property type="match status" value="2"/>
</dbReference>
<dbReference type="InterPro" id="IPR001680">
    <property type="entry name" value="WD40_rpt"/>
</dbReference>
<dbReference type="GO" id="GO:0051028">
    <property type="term" value="P:mRNA transport"/>
    <property type="evidence" value="ECO:0007669"/>
    <property type="project" value="UniProtKB-KW"/>
</dbReference>
<keyword evidence="6" id="KW-0509">mRNA transport</keyword>
<gene>
    <name evidence="13" type="ORF">MERGE_000530</name>
</gene>
<evidence type="ECO:0000256" key="8">
    <source>
        <dbReference type="ARBA" id="ARBA00023010"/>
    </source>
</evidence>
<evidence type="ECO:0000256" key="4">
    <source>
        <dbReference type="ARBA" id="ARBA00022574"/>
    </source>
</evidence>
<dbReference type="EMBL" id="CP054541">
    <property type="protein sequence ID" value="QSL66155.1"/>
    <property type="molecule type" value="Genomic_DNA"/>
</dbReference>
<comment type="similarity">
    <text evidence="2">Belongs to the WD repeat SEC13 family.</text>
</comment>
<dbReference type="GO" id="GO:0005198">
    <property type="term" value="F:structural molecule activity"/>
    <property type="evidence" value="ECO:0007669"/>
    <property type="project" value="InterPro"/>
</dbReference>
<dbReference type="GO" id="GO:0031080">
    <property type="term" value="C:nuclear pore outer ring"/>
    <property type="evidence" value="ECO:0007669"/>
    <property type="project" value="TreeGrafter"/>
</dbReference>
<evidence type="ECO:0000256" key="6">
    <source>
        <dbReference type="ARBA" id="ARBA00022816"/>
    </source>
</evidence>
<dbReference type="GO" id="GO:0034198">
    <property type="term" value="P:cellular response to amino acid starvation"/>
    <property type="evidence" value="ECO:0007669"/>
    <property type="project" value="TreeGrafter"/>
</dbReference>
<keyword evidence="9" id="KW-0906">Nuclear pore complex</keyword>
<sequence length="338" mass="38605">MEWKTIKTSHEDLIHDVSYDYYGRRLATCSSDLRVKVFDYDDIAEEWVENDTWKSANATILKVIWANPKVGQVIAICSIDRTVRIFEEQEHEAKNSGKRWLEKACLVDSRGAVLDIWFAPIHYGLKLASVSADAVIRIYEALSPNDLSQWTLMDDIILLSNPPPRDTESSFCLTWCPSRWDDQQLLVGAMNTVCIYRQNSNNKWKAEESLDGHTDLVRDVAWGANMGRSYHIIATACKDGHVRIFKLTNKLNQLSNEDIIYNSEPIQAKKGYLIELVGDFDDHMAQVRRVSFNVTGTILSSAGDDGRVRLWKANYAGDYQCLTVISMEKNQKEDIIEE</sequence>
<proteinExistence type="inferred from homology"/>
<evidence type="ECO:0000313" key="13">
    <source>
        <dbReference type="EMBL" id="QSL66155.1"/>
    </source>
</evidence>
<accession>A0A899G0K6</accession>
<dbReference type="InterPro" id="IPR024977">
    <property type="entry name" value="Apc4-like_WD40_dom"/>
</dbReference>
<dbReference type="GO" id="GO:0015031">
    <property type="term" value="P:protein transport"/>
    <property type="evidence" value="ECO:0007669"/>
    <property type="project" value="UniProtKB-KW"/>
</dbReference>
<comment type="subcellular location">
    <subcellularLocation>
        <location evidence="1">Nucleus</location>
        <location evidence="1">Nuclear pore complex</location>
    </subcellularLocation>
</comment>
<dbReference type="GO" id="GO:1904263">
    <property type="term" value="P:positive regulation of TORC1 signaling"/>
    <property type="evidence" value="ECO:0007669"/>
    <property type="project" value="TreeGrafter"/>
</dbReference>
<dbReference type="PROSITE" id="PS50082">
    <property type="entry name" value="WD_REPEATS_2"/>
    <property type="match status" value="1"/>
</dbReference>
<keyword evidence="4 11" id="KW-0853">WD repeat</keyword>
<dbReference type="SMART" id="SM00320">
    <property type="entry name" value="WD40"/>
    <property type="match status" value="5"/>
</dbReference>
<protein>
    <recommendedName>
        <fullName evidence="12">Anaphase-promoting complex subunit 4-like WD40 domain-containing protein</fullName>
    </recommendedName>
</protein>
<evidence type="ECO:0000256" key="5">
    <source>
        <dbReference type="ARBA" id="ARBA00022737"/>
    </source>
</evidence>
<keyword evidence="8" id="KW-0811">Translocation</keyword>
<keyword evidence="7" id="KW-0653">Protein transport</keyword>
<keyword evidence="10" id="KW-0539">Nucleus</keyword>
<keyword evidence="5" id="KW-0677">Repeat</keyword>
<dbReference type="GO" id="GO:0035859">
    <property type="term" value="C:Seh1-associated complex"/>
    <property type="evidence" value="ECO:0007669"/>
    <property type="project" value="TreeGrafter"/>
</dbReference>
<evidence type="ECO:0000256" key="11">
    <source>
        <dbReference type="PROSITE-ProRule" id="PRU00221"/>
    </source>
</evidence>
<dbReference type="AlphaFoldDB" id="A0A899G0K6"/>
<dbReference type="OrthoDB" id="5566198at2759"/>
<keyword evidence="3" id="KW-0813">Transport</keyword>
<dbReference type="Proteomes" id="UP000663699">
    <property type="component" value="Chromosome 10"/>
</dbReference>
<dbReference type="SUPFAM" id="SSF50978">
    <property type="entry name" value="WD40 repeat-like"/>
    <property type="match status" value="1"/>
</dbReference>
<evidence type="ECO:0000313" key="14">
    <source>
        <dbReference type="Proteomes" id="UP000663699"/>
    </source>
</evidence>
<dbReference type="InterPro" id="IPR036322">
    <property type="entry name" value="WD40_repeat_dom_sf"/>
</dbReference>
<dbReference type="FunFam" id="2.130.10.10:FF:000578">
    <property type="entry name" value="Nucleoporin seh1"/>
    <property type="match status" value="1"/>
</dbReference>
<evidence type="ECO:0000256" key="1">
    <source>
        <dbReference type="ARBA" id="ARBA00004567"/>
    </source>
</evidence>
<dbReference type="PROSITE" id="PS50294">
    <property type="entry name" value="WD_REPEATS_REGION"/>
    <property type="match status" value="1"/>
</dbReference>
<organism evidence="13 14">
    <name type="scientific">Pneumocystis wakefieldiae</name>
    <dbReference type="NCBI Taxonomy" id="38082"/>
    <lineage>
        <taxon>Eukaryota</taxon>
        <taxon>Fungi</taxon>
        <taxon>Dikarya</taxon>
        <taxon>Ascomycota</taxon>
        <taxon>Taphrinomycotina</taxon>
        <taxon>Pneumocystomycetes</taxon>
        <taxon>Pneumocystaceae</taxon>
        <taxon>Pneumocystis</taxon>
    </lineage>
</organism>
<feature type="domain" description="Anaphase-promoting complex subunit 4-like WD40" evidence="12">
    <location>
        <begin position="173"/>
        <end position="249"/>
    </location>
</feature>